<protein>
    <submittedName>
        <fullName evidence="1">Uncharacterized protein</fullName>
    </submittedName>
</protein>
<reference evidence="1 2" key="1">
    <citation type="submission" date="2019-05" db="EMBL/GenBank/DDBJ databases">
        <title>Another draft genome of Portunus trituberculatus and its Hox gene families provides insights of decapod evolution.</title>
        <authorList>
            <person name="Jeong J.-H."/>
            <person name="Song I."/>
            <person name="Kim S."/>
            <person name="Choi T."/>
            <person name="Kim D."/>
            <person name="Ryu S."/>
            <person name="Kim W."/>
        </authorList>
    </citation>
    <scope>NUCLEOTIDE SEQUENCE [LARGE SCALE GENOMIC DNA]</scope>
    <source>
        <tissue evidence="1">Muscle</tissue>
    </source>
</reference>
<dbReference type="Proteomes" id="UP000324222">
    <property type="component" value="Unassembled WGS sequence"/>
</dbReference>
<sequence>MHHEVGVGLLHLLPLKNHWSSTPTARSSEKEEGGSGVVDKVDKDWADVHICSRSTRNKFSSLAIAVHKELAVFTQSWITSSSRFIQSQATYTADSMPSLLTSSRCSPAVNPSHSWSDSIFTSFKGKSYYCIPLLLRH</sequence>
<evidence type="ECO:0000313" key="1">
    <source>
        <dbReference type="EMBL" id="MPC42573.1"/>
    </source>
</evidence>
<keyword evidence="2" id="KW-1185">Reference proteome</keyword>
<dbReference type="AlphaFoldDB" id="A0A5B7FBU1"/>
<gene>
    <name evidence="1" type="ORF">E2C01_036196</name>
</gene>
<dbReference type="EMBL" id="VSRR010005488">
    <property type="protein sequence ID" value="MPC42573.1"/>
    <property type="molecule type" value="Genomic_DNA"/>
</dbReference>
<evidence type="ECO:0000313" key="2">
    <source>
        <dbReference type="Proteomes" id="UP000324222"/>
    </source>
</evidence>
<comment type="caution">
    <text evidence="1">The sequence shown here is derived from an EMBL/GenBank/DDBJ whole genome shotgun (WGS) entry which is preliminary data.</text>
</comment>
<organism evidence="1 2">
    <name type="scientific">Portunus trituberculatus</name>
    <name type="common">Swimming crab</name>
    <name type="synonym">Neptunus trituberculatus</name>
    <dbReference type="NCBI Taxonomy" id="210409"/>
    <lineage>
        <taxon>Eukaryota</taxon>
        <taxon>Metazoa</taxon>
        <taxon>Ecdysozoa</taxon>
        <taxon>Arthropoda</taxon>
        <taxon>Crustacea</taxon>
        <taxon>Multicrustacea</taxon>
        <taxon>Malacostraca</taxon>
        <taxon>Eumalacostraca</taxon>
        <taxon>Eucarida</taxon>
        <taxon>Decapoda</taxon>
        <taxon>Pleocyemata</taxon>
        <taxon>Brachyura</taxon>
        <taxon>Eubrachyura</taxon>
        <taxon>Portunoidea</taxon>
        <taxon>Portunidae</taxon>
        <taxon>Portuninae</taxon>
        <taxon>Portunus</taxon>
    </lineage>
</organism>
<name>A0A5B7FBU1_PORTR</name>
<accession>A0A5B7FBU1</accession>
<proteinExistence type="predicted"/>